<comment type="caution">
    <text evidence="2">The sequence shown here is derived from an EMBL/GenBank/DDBJ whole genome shotgun (WGS) entry which is preliminary data.</text>
</comment>
<sequence length="275" mass="31948">MRKIMNKAKVMSWYQWTTVGGRVLTRIISFKGTVIQCVKQLQRKTPQYLWDVFVKRKQSGYFDHIKENADDTTVVCQVDYTESYTLQDQDQIQSAHWSKKQVSIFTAYIWMGGSGWDGYSFGFVSNLKKHDKFTVITYLEILIQEIIALMPDVDQIIFFRMVLPLELLFVITWQGVVDSINGTLKRFVWMGVMAGARCSSAKEFVNICRRKTKTILVALVQQAQFDTTEALLKTYFQNIVGVPNIRKQHHINVLNKDVIECALYATCKDKYVFKF</sequence>
<dbReference type="OrthoDB" id="10043418at2759"/>
<evidence type="ECO:0000313" key="5">
    <source>
        <dbReference type="EMBL" id="CAF4497921.1"/>
    </source>
</evidence>
<dbReference type="EMBL" id="CAJOBP010000473">
    <property type="protein sequence ID" value="CAF4183045.1"/>
    <property type="molecule type" value="Genomic_DNA"/>
</dbReference>
<name>A0A817Y062_9BILA</name>
<dbReference type="EMBL" id="CAJOBO010003602">
    <property type="protein sequence ID" value="CAF4497921.1"/>
    <property type="molecule type" value="Genomic_DNA"/>
</dbReference>
<dbReference type="Proteomes" id="UP000663872">
    <property type="component" value="Unassembled WGS sequence"/>
</dbReference>
<dbReference type="Proteomes" id="UP000663825">
    <property type="component" value="Unassembled WGS sequence"/>
</dbReference>
<dbReference type="AlphaFoldDB" id="A0A817Y062"/>
<dbReference type="EMBL" id="CAJNXB010005093">
    <property type="protein sequence ID" value="CAF3408025.1"/>
    <property type="molecule type" value="Genomic_DNA"/>
</dbReference>
<organism evidence="2 6">
    <name type="scientific">Rotaria socialis</name>
    <dbReference type="NCBI Taxonomy" id="392032"/>
    <lineage>
        <taxon>Eukaryota</taxon>
        <taxon>Metazoa</taxon>
        <taxon>Spiralia</taxon>
        <taxon>Gnathifera</taxon>
        <taxon>Rotifera</taxon>
        <taxon>Eurotatoria</taxon>
        <taxon>Bdelloidea</taxon>
        <taxon>Philodinida</taxon>
        <taxon>Philodinidae</taxon>
        <taxon>Rotaria</taxon>
    </lineage>
</organism>
<evidence type="ECO:0000313" key="3">
    <source>
        <dbReference type="EMBL" id="CAF3408025.1"/>
    </source>
</evidence>
<evidence type="ECO:0000313" key="1">
    <source>
        <dbReference type="EMBL" id="CAF3259165.1"/>
    </source>
</evidence>
<evidence type="ECO:0000313" key="4">
    <source>
        <dbReference type="EMBL" id="CAF4183045.1"/>
    </source>
</evidence>
<evidence type="ECO:0000313" key="2">
    <source>
        <dbReference type="EMBL" id="CAF3372491.1"/>
    </source>
</evidence>
<keyword evidence="7" id="KW-1185">Reference proteome</keyword>
<evidence type="ECO:0000313" key="7">
    <source>
        <dbReference type="Proteomes" id="UP000663873"/>
    </source>
</evidence>
<dbReference type="PANTHER" id="PTHR46601:SF2">
    <property type="entry name" value="UBIQUITIN-LIKE PROTEASE FAMILY PROFILE DOMAIN-CONTAINING PROTEIN"/>
    <property type="match status" value="1"/>
</dbReference>
<protein>
    <submittedName>
        <fullName evidence="2">Uncharacterized protein</fullName>
    </submittedName>
</protein>
<dbReference type="Proteomes" id="UP000663833">
    <property type="component" value="Unassembled WGS sequence"/>
</dbReference>
<gene>
    <name evidence="2" type="ORF">GRG538_LOCUS7428</name>
    <name evidence="5" type="ORF">HFQ381_LOCUS27545</name>
    <name evidence="1" type="ORF">LUA448_LOCUS5288</name>
    <name evidence="3" type="ORF">TIS948_LOCUS28317</name>
    <name evidence="4" type="ORF">UJA718_LOCUS5435</name>
</gene>
<evidence type="ECO:0000313" key="6">
    <source>
        <dbReference type="Proteomes" id="UP000663872"/>
    </source>
</evidence>
<dbReference type="Proteomes" id="UP000663873">
    <property type="component" value="Unassembled WGS sequence"/>
</dbReference>
<dbReference type="EMBL" id="CAJNYT010000790">
    <property type="protein sequence ID" value="CAF3372491.1"/>
    <property type="molecule type" value="Genomic_DNA"/>
</dbReference>
<proteinExistence type="predicted"/>
<accession>A0A817Y062</accession>
<reference evidence="2" key="1">
    <citation type="submission" date="2021-02" db="EMBL/GenBank/DDBJ databases">
        <authorList>
            <person name="Nowell W R."/>
        </authorList>
    </citation>
    <scope>NUCLEOTIDE SEQUENCE</scope>
</reference>
<dbReference type="EMBL" id="CAJNYD010000438">
    <property type="protein sequence ID" value="CAF3259165.1"/>
    <property type="molecule type" value="Genomic_DNA"/>
</dbReference>
<dbReference type="Proteomes" id="UP000663851">
    <property type="component" value="Unassembled WGS sequence"/>
</dbReference>
<dbReference type="PANTHER" id="PTHR46601">
    <property type="entry name" value="ULP_PROTEASE DOMAIN-CONTAINING PROTEIN"/>
    <property type="match status" value="1"/>
</dbReference>